<keyword evidence="2" id="KW-0723">Serine/threonine-protein kinase</keyword>
<dbReference type="EC" id="2.7.11.1" evidence="1"/>
<sequence>MLPYRASILFHRKHSVKFVQVLKMFRKESYASASPSWDRGAVSSPDRPHRSYERPPPFEDTNIRRERTELRRKRTFKEVRRRPLPNWSYESLEGTCISEWLVWTTDLVWGICSWAIQLAGGVLGGIVHVIIPSKTPAARYSTPLGVRAQQIRREYGNTTHEMNNTNSQRDFVVDIEKIGSHYKQSLSYDAAIRLPTSCKRGFVRSSGNKSKDSRMSAPPCSSSPCASNSSVCEEALPSSKSSCSLHNASVVCCNASLSEVRPCIPASASVPSFSNYSYNSNSSMKTGPETSVSNNSASKNVPSLAIIDNEDQVPFIDDDISEAARNESRRQSTTDILLEAMRGFSSVQSEMMKAIQEAKEATDTLTKPKDSREICSSVSSIASGESLPSLTSLDKFLASSRCPSTVSSLPTSTLSSRSPSPCKTELHTTAAHSLHSPSGYEQLLGDGSEANLAGYFCFDVDQDNTRYRTTTTTENSSSVHLRQKNISQTLLQRPWSFDVSFLKALPSVQRKVYSYKPPKLSNVNTLVELAKNAVQESGYLSRPKTLDLKRQNYVDDNLLQINDMSEADLTLVPHDEDILSMFSAVQDRKKLKYNDKSDSSSSLSKNQCTTRYALLCSESAPVTPYDIPIFVTRAADRADHDHSKTVSFDYESLAAASCDHESIAASCDFESVDENFPTNSGCHLGIKLSDSSCSGDGKTWHDLSTSQSDLDGNLPHRSATPLSSPSSPTSELPPIVSKIDITGLRGEIMALKKEILARKGRVACPSSDQETENKSREGKVFVSSVDDIGGLKSEITALKHDFLSLLDDNAKSNLIAACKVKKKSKMKYTGKAISIDSVDGIFRPKSPCLERITSLDNVSVTDDDEDGLLLSCRKPKWSYDGKEERQTSDVWFQTPNFKLSKGYIAKSKLDSLELAARCFSTTAKLNAISSSKSSPVPSSLYLRQQVPQSAVMSPTKPYYERFCPATLRRLTEMLNTKTVPEGDAVEEVSEKTSSELDTTPPCDHDDSSDDGFASDVYDDDDDGDSGGEEVQLPCSVERVLYGLESPPNKLSVRTDIRDRDVEEEEEEEILGSDDEEQEDPKDYCKGGYHPVRIGDLFYNRYHVIRKLGWGHFSTVWLCWDMQAKRFVALKVVKSASHYTETALDEIKLLKCVREADDHDPKRDKTVQLLDDFKITGVNGTHVCMVFEVLGHNLLKFIIRSNYQGIPLANVKNITRQVLEALDYLHTKCQIIHTDIKPENILMCVDEVYIRKLAYEATQWQKMGLKLPGSLVSTAPKHFNQPDPNTKMSKNKRKKIKKKAKAKQALLEKQIKDLEELEERETRVSLASCTISNDSSVQLPAIQDGDVNDDGESRKMNGEPMEMSDGGAGCLSSSEGMADACESAAGNGSSSNKDGNCHVNKQSSDERPPKASVKIVMNDEDGTRDEASCDEPDDESSDNPMLRPALYKGNNSSFDETAQQKLEHRKSLAEMCEADVTPGGAVGLCLDPIINGHAPSSNRPHLGRSESEITPDLRITHHSPEGVREEGAVADMSGSVELDSSNCSTNMTESGVPAGQAAGMRRVASCPDHKALDTMPDPVTEVCELQVKIADLGNACWVDHHFTEDIQTRQYRCLEVLLGAGYGTPADIWSTASMSFELATGDYLFEPHSGAEYSRDEDHLAHIIELLGEIPRYVALSGKYSREFFDKKGDLRHISKLRPWGLYEVLTEKYEWPEEEARAFADFLRPMLEFDPNKRATAADCLKHPWLNS</sequence>
<feature type="compositionally biased region" description="Acidic residues" evidence="11">
    <location>
        <begin position="1016"/>
        <end position="1027"/>
    </location>
</feature>
<reference evidence="13" key="1">
    <citation type="submission" date="2017-11" db="EMBL/GenBank/DDBJ databases">
        <title>The sensing device of the deep-sea amphipod.</title>
        <authorList>
            <person name="Kobayashi H."/>
            <person name="Nagahama T."/>
            <person name="Arai W."/>
            <person name="Sasagawa Y."/>
            <person name="Umeda M."/>
            <person name="Hayashi T."/>
            <person name="Nikaido I."/>
            <person name="Watanabe H."/>
            <person name="Oguri K."/>
            <person name="Kitazato H."/>
            <person name="Fujioka K."/>
            <person name="Kido Y."/>
            <person name="Takami H."/>
        </authorList>
    </citation>
    <scope>NUCLEOTIDE SEQUENCE</scope>
    <source>
        <tissue evidence="13">Whole body</tissue>
    </source>
</reference>
<dbReference type="Gene3D" id="3.30.200.20">
    <property type="entry name" value="Phosphorylase Kinase, domain 1"/>
    <property type="match status" value="1"/>
</dbReference>
<evidence type="ECO:0000256" key="9">
    <source>
        <dbReference type="PROSITE-ProRule" id="PRU10141"/>
    </source>
</evidence>
<dbReference type="PROSITE" id="PS50011">
    <property type="entry name" value="PROTEIN_KINASE_DOM"/>
    <property type="match status" value="1"/>
</dbReference>
<feature type="domain" description="Protein kinase" evidence="12">
    <location>
        <begin position="1101"/>
        <end position="1746"/>
    </location>
</feature>
<evidence type="ECO:0000256" key="6">
    <source>
        <dbReference type="ARBA" id="ARBA00022840"/>
    </source>
</evidence>
<evidence type="ECO:0000256" key="3">
    <source>
        <dbReference type="ARBA" id="ARBA00022679"/>
    </source>
</evidence>
<organism evidence="13">
    <name type="scientific">Hirondellea gigas</name>
    <dbReference type="NCBI Taxonomy" id="1518452"/>
    <lineage>
        <taxon>Eukaryota</taxon>
        <taxon>Metazoa</taxon>
        <taxon>Ecdysozoa</taxon>
        <taxon>Arthropoda</taxon>
        <taxon>Crustacea</taxon>
        <taxon>Multicrustacea</taxon>
        <taxon>Malacostraca</taxon>
        <taxon>Eumalacostraca</taxon>
        <taxon>Peracarida</taxon>
        <taxon>Amphipoda</taxon>
        <taxon>Amphilochidea</taxon>
        <taxon>Lysianassida</taxon>
        <taxon>Lysianassidira</taxon>
        <taxon>Lysianassoidea</taxon>
        <taxon>Lysianassidae</taxon>
        <taxon>Hirondellea</taxon>
    </lineage>
</organism>
<keyword evidence="5 13" id="KW-0418">Kinase</keyword>
<keyword evidence="6 9" id="KW-0067">ATP-binding</keyword>
<dbReference type="PROSITE" id="PS00108">
    <property type="entry name" value="PROTEIN_KINASE_ST"/>
    <property type="match status" value="1"/>
</dbReference>
<dbReference type="GO" id="GO:0005737">
    <property type="term" value="C:cytoplasm"/>
    <property type="evidence" value="ECO:0007669"/>
    <property type="project" value="TreeGrafter"/>
</dbReference>
<dbReference type="InterPro" id="IPR051334">
    <property type="entry name" value="SRPK"/>
</dbReference>
<dbReference type="FunFam" id="1.10.510.10:FF:000275">
    <property type="entry name" value="SRSF protein kinase 2 isoform X3"/>
    <property type="match status" value="1"/>
</dbReference>
<feature type="region of interest" description="Disordered" evidence="11">
    <location>
        <begin position="1051"/>
        <end position="1081"/>
    </location>
</feature>
<name>A0A6A7FQW4_9CRUS</name>
<comment type="catalytic activity">
    <reaction evidence="7">
        <text>L-threonyl-[protein] + ATP = O-phospho-L-threonyl-[protein] + ADP + H(+)</text>
        <dbReference type="Rhea" id="RHEA:46608"/>
        <dbReference type="Rhea" id="RHEA-COMP:11060"/>
        <dbReference type="Rhea" id="RHEA-COMP:11605"/>
        <dbReference type="ChEBI" id="CHEBI:15378"/>
        <dbReference type="ChEBI" id="CHEBI:30013"/>
        <dbReference type="ChEBI" id="CHEBI:30616"/>
        <dbReference type="ChEBI" id="CHEBI:61977"/>
        <dbReference type="ChEBI" id="CHEBI:456216"/>
        <dbReference type="EC" id="2.7.11.1"/>
    </reaction>
</comment>
<dbReference type="FunFam" id="3.30.200.20:FF:000163">
    <property type="entry name" value="SRSF protein kinase 2 isoform X1"/>
    <property type="match status" value="1"/>
</dbReference>
<dbReference type="SMART" id="SM00220">
    <property type="entry name" value="S_TKc"/>
    <property type="match status" value="1"/>
</dbReference>
<keyword evidence="4 9" id="KW-0547">Nucleotide-binding</keyword>
<comment type="catalytic activity">
    <reaction evidence="8">
        <text>L-seryl-[protein] + ATP = O-phospho-L-seryl-[protein] + ADP + H(+)</text>
        <dbReference type="Rhea" id="RHEA:17989"/>
        <dbReference type="Rhea" id="RHEA-COMP:9863"/>
        <dbReference type="Rhea" id="RHEA-COMP:11604"/>
        <dbReference type="ChEBI" id="CHEBI:15378"/>
        <dbReference type="ChEBI" id="CHEBI:29999"/>
        <dbReference type="ChEBI" id="CHEBI:30616"/>
        <dbReference type="ChEBI" id="CHEBI:83421"/>
        <dbReference type="ChEBI" id="CHEBI:456216"/>
        <dbReference type="EC" id="2.7.11.1"/>
    </reaction>
</comment>
<keyword evidence="10" id="KW-0175">Coiled coil</keyword>
<feature type="region of interest" description="Disordered" evidence="11">
    <location>
        <begin position="1274"/>
        <end position="1296"/>
    </location>
</feature>
<feature type="compositionally biased region" description="Polar residues" evidence="11">
    <location>
        <begin position="1385"/>
        <end position="1401"/>
    </location>
</feature>
<dbReference type="InterPro" id="IPR000719">
    <property type="entry name" value="Prot_kinase_dom"/>
</dbReference>
<feature type="compositionally biased region" description="Low complexity" evidence="11">
    <location>
        <begin position="404"/>
        <end position="421"/>
    </location>
</feature>
<feature type="compositionally biased region" description="Polar residues" evidence="11">
    <location>
        <begin position="1448"/>
        <end position="1457"/>
    </location>
</feature>
<feature type="region of interest" description="Disordered" evidence="11">
    <location>
        <begin position="975"/>
        <end position="1029"/>
    </location>
</feature>
<dbReference type="InterPro" id="IPR008271">
    <property type="entry name" value="Ser/Thr_kinase_AS"/>
</dbReference>
<dbReference type="Pfam" id="PF00069">
    <property type="entry name" value="Pkinase"/>
    <property type="match status" value="2"/>
</dbReference>
<dbReference type="InterPro" id="IPR017441">
    <property type="entry name" value="Protein_kinase_ATP_BS"/>
</dbReference>
<evidence type="ECO:0000256" key="1">
    <source>
        <dbReference type="ARBA" id="ARBA00012513"/>
    </source>
</evidence>
<dbReference type="FunFam" id="1.10.510.10:FF:000642">
    <property type="entry name" value="Serine/threonine-protein kinase srpk2"/>
    <property type="match status" value="1"/>
</dbReference>
<dbReference type="Gene3D" id="1.10.510.10">
    <property type="entry name" value="Transferase(Phosphotransferase) domain 1"/>
    <property type="match status" value="2"/>
</dbReference>
<feature type="region of interest" description="Disordered" evidence="11">
    <location>
        <begin position="404"/>
        <end position="424"/>
    </location>
</feature>
<proteinExistence type="evidence at transcript level"/>
<feature type="binding site" evidence="9">
    <location>
        <position position="1130"/>
    </location>
    <ligand>
        <name>ATP</name>
        <dbReference type="ChEBI" id="CHEBI:30616"/>
    </ligand>
</feature>
<feature type="coiled-coil region" evidence="10">
    <location>
        <begin position="1296"/>
        <end position="1326"/>
    </location>
</feature>
<feature type="region of interest" description="Disordered" evidence="11">
    <location>
        <begin position="704"/>
        <end position="734"/>
    </location>
</feature>
<dbReference type="GO" id="GO:0004674">
    <property type="term" value="F:protein serine/threonine kinase activity"/>
    <property type="evidence" value="ECO:0007669"/>
    <property type="project" value="UniProtKB-KW"/>
</dbReference>
<feature type="compositionally biased region" description="Basic and acidic residues" evidence="11">
    <location>
        <begin position="46"/>
        <end position="61"/>
    </location>
</feature>
<feature type="compositionally biased region" description="Low complexity" evidence="11">
    <location>
        <begin position="720"/>
        <end position="734"/>
    </location>
</feature>
<evidence type="ECO:0000256" key="7">
    <source>
        <dbReference type="ARBA" id="ARBA00047899"/>
    </source>
</evidence>
<evidence type="ECO:0000256" key="5">
    <source>
        <dbReference type="ARBA" id="ARBA00022777"/>
    </source>
</evidence>
<evidence type="ECO:0000256" key="8">
    <source>
        <dbReference type="ARBA" id="ARBA00048679"/>
    </source>
</evidence>
<accession>A0A6A7FQW4</accession>
<evidence type="ECO:0000256" key="4">
    <source>
        <dbReference type="ARBA" id="ARBA00022741"/>
    </source>
</evidence>
<dbReference type="GO" id="GO:0050684">
    <property type="term" value="P:regulation of mRNA processing"/>
    <property type="evidence" value="ECO:0007669"/>
    <property type="project" value="TreeGrafter"/>
</dbReference>
<feature type="region of interest" description="Disordered" evidence="11">
    <location>
        <begin position="34"/>
        <end position="61"/>
    </location>
</feature>
<dbReference type="PANTHER" id="PTHR47634">
    <property type="entry name" value="PROTEIN KINASE DOMAIN-CONTAINING PROTEIN-RELATED"/>
    <property type="match status" value="1"/>
</dbReference>
<evidence type="ECO:0000259" key="12">
    <source>
        <dbReference type="PROSITE" id="PS50011"/>
    </source>
</evidence>
<dbReference type="EMBL" id="IACT01001071">
    <property type="protein sequence ID" value="LAC20435.1"/>
    <property type="molecule type" value="mRNA"/>
</dbReference>
<dbReference type="GO" id="GO:0000245">
    <property type="term" value="P:spliceosomal complex assembly"/>
    <property type="evidence" value="ECO:0007669"/>
    <property type="project" value="TreeGrafter"/>
</dbReference>
<dbReference type="PANTHER" id="PTHR47634:SF9">
    <property type="entry name" value="PROTEIN KINASE DOMAIN-CONTAINING PROTEIN-RELATED"/>
    <property type="match status" value="1"/>
</dbReference>
<feature type="compositionally biased region" description="Acidic residues" evidence="11">
    <location>
        <begin position="1417"/>
        <end position="1436"/>
    </location>
</feature>
<dbReference type="InterPro" id="IPR011009">
    <property type="entry name" value="Kinase-like_dom_sf"/>
</dbReference>
<feature type="compositionally biased region" description="Low complexity" evidence="11">
    <location>
        <begin position="216"/>
        <end position="226"/>
    </location>
</feature>
<dbReference type="GO" id="GO:0005634">
    <property type="term" value="C:nucleus"/>
    <property type="evidence" value="ECO:0007669"/>
    <property type="project" value="TreeGrafter"/>
</dbReference>
<evidence type="ECO:0000256" key="11">
    <source>
        <dbReference type="SAM" id="MobiDB-lite"/>
    </source>
</evidence>
<feature type="region of interest" description="Disordered" evidence="11">
    <location>
        <begin position="203"/>
        <end position="226"/>
    </location>
</feature>
<dbReference type="PROSITE" id="PS00107">
    <property type="entry name" value="PROTEIN_KINASE_ATP"/>
    <property type="match status" value="1"/>
</dbReference>
<keyword evidence="3" id="KW-0808">Transferase</keyword>
<evidence type="ECO:0000313" key="13">
    <source>
        <dbReference type="EMBL" id="LAC20435.1"/>
    </source>
</evidence>
<protein>
    <recommendedName>
        <fullName evidence="1">non-specific serine/threonine protein kinase</fullName>
        <ecNumber evidence="1">2.7.11.1</ecNumber>
    </recommendedName>
</protein>
<feature type="region of interest" description="Disordered" evidence="11">
    <location>
        <begin position="1336"/>
        <end position="1457"/>
    </location>
</feature>
<evidence type="ECO:0000256" key="2">
    <source>
        <dbReference type="ARBA" id="ARBA00022527"/>
    </source>
</evidence>
<dbReference type="SUPFAM" id="SSF56112">
    <property type="entry name" value="Protein kinase-like (PK-like)"/>
    <property type="match status" value="1"/>
</dbReference>
<dbReference type="GO" id="GO:0005524">
    <property type="term" value="F:ATP binding"/>
    <property type="evidence" value="ECO:0007669"/>
    <property type="project" value="UniProtKB-UniRule"/>
</dbReference>
<evidence type="ECO:0000256" key="10">
    <source>
        <dbReference type="SAM" id="Coils"/>
    </source>
</evidence>
<feature type="compositionally biased region" description="Acidic residues" evidence="11">
    <location>
        <begin position="1061"/>
        <end position="1079"/>
    </location>
</feature>